<dbReference type="PANTHER" id="PTHR31672">
    <property type="entry name" value="BNACNNG10540D PROTEIN"/>
    <property type="match status" value="1"/>
</dbReference>
<evidence type="ECO:0000313" key="2">
    <source>
        <dbReference type="EMBL" id="CAA7037181.1"/>
    </source>
</evidence>
<feature type="domain" description="F-box" evidence="1">
    <location>
        <begin position="6"/>
        <end position="53"/>
    </location>
</feature>
<name>A0A6D2JKR2_9BRAS</name>
<evidence type="ECO:0000259" key="1">
    <source>
        <dbReference type="PROSITE" id="PS50181"/>
    </source>
</evidence>
<keyword evidence="3" id="KW-1185">Reference proteome</keyword>
<dbReference type="Gene3D" id="1.20.1280.50">
    <property type="match status" value="1"/>
</dbReference>
<gene>
    <name evidence="2" type="ORF">MERR_LOCUS24416</name>
</gene>
<dbReference type="NCBIfam" id="TIGR01640">
    <property type="entry name" value="F_box_assoc_1"/>
    <property type="match status" value="1"/>
</dbReference>
<dbReference type="PROSITE" id="PS50181">
    <property type="entry name" value="FBOX"/>
    <property type="match status" value="1"/>
</dbReference>
<evidence type="ECO:0000313" key="3">
    <source>
        <dbReference type="Proteomes" id="UP000467841"/>
    </source>
</evidence>
<dbReference type="Proteomes" id="UP000467841">
    <property type="component" value="Unassembled WGS sequence"/>
</dbReference>
<dbReference type="AlphaFoldDB" id="A0A6D2JKR2"/>
<organism evidence="2 3">
    <name type="scientific">Microthlaspi erraticum</name>
    <dbReference type="NCBI Taxonomy" id="1685480"/>
    <lineage>
        <taxon>Eukaryota</taxon>
        <taxon>Viridiplantae</taxon>
        <taxon>Streptophyta</taxon>
        <taxon>Embryophyta</taxon>
        <taxon>Tracheophyta</taxon>
        <taxon>Spermatophyta</taxon>
        <taxon>Magnoliopsida</taxon>
        <taxon>eudicotyledons</taxon>
        <taxon>Gunneridae</taxon>
        <taxon>Pentapetalae</taxon>
        <taxon>rosids</taxon>
        <taxon>malvids</taxon>
        <taxon>Brassicales</taxon>
        <taxon>Brassicaceae</taxon>
        <taxon>Coluteocarpeae</taxon>
        <taxon>Microthlaspi</taxon>
    </lineage>
</organism>
<dbReference type="InterPro" id="IPR036047">
    <property type="entry name" value="F-box-like_dom_sf"/>
</dbReference>
<dbReference type="InterPro" id="IPR050796">
    <property type="entry name" value="SCF_F-box_component"/>
</dbReference>
<proteinExistence type="predicted"/>
<dbReference type="SUPFAM" id="SSF81383">
    <property type="entry name" value="F-box domain"/>
    <property type="match status" value="1"/>
</dbReference>
<sequence length="317" mass="36694">MAMDSKECSLMLPFELCEEILCRVPTKSLIRFKSTCKRWLALFKDKRFIYKHLALIQEQLVRINHYNFTIINPVLGVCSSLTSLPSEFHARPEIYTMIHCDGLFLCILQSSAMAVWNPCLRQVRWIKPEFSHRAYCSYGIGYDDGLSSRDSGYKIMRFVHSFSNKSEIGSLGPYNKEVDIYELNSNSWKTLRVSSLDYCWHVVDRCRAFRGDGLSLLHKGKEKDNIEVWVTNKIKNGVIIAWTKFFNVVMRPDLPDCEELLEDEENVRVINTYVIGDGEVRKQEIDRFRVGCSWPYVSGYACLPSLVPVPTLEDKTE</sequence>
<dbReference type="InterPro" id="IPR006527">
    <property type="entry name" value="F-box-assoc_dom_typ1"/>
</dbReference>
<comment type="caution">
    <text evidence="2">The sequence shown here is derived from an EMBL/GenBank/DDBJ whole genome shotgun (WGS) entry which is preliminary data.</text>
</comment>
<dbReference type="InterPro" id="IPR001810">
    <property type="entry name" value="F-box_dom"/>
</dbReference>
<dbReference type="PANTHER" id="PTHR31672:SF13">
    <property type="entry name" value="F-BOX PROTEIN CPR30-LIKE"/>
    <property type="match status" value="1"/>
</dbReference>
<dbReference type="Pfam" id="PF00646">
    <property type="entry name" value="F-box"/>
    <property type="match status" value="1"/>
</dbReference>
<accession>A0A6D2JKR2</accession>
<dbReference type="EMBL" id="CACVBM020001172">
    <property type="protein sequence ID" value="CAA7037181.1"/>
    <property type="molecule type" value="Genomic_DNA"/>
</dbReference>
<protein>
    <recommendedName>
        <fullName evidence="1">F-box domain-containing protein</fullName>
    </recommendedName>
</protein>
<dbReference type="OrthoDB" id="1097176at2759"/>
<dbReference type="SMART" id="SM00256">
    <property type="entry name" value="FBOX"/>
    <property type="match status" value="1"/>
</dbReference>
<dbReference type="InterPro" id="IPR017451">
    <property type="entry name" value="F-box-assoc_interact_dom"/>
</dbReference>
<reference evidence="2" key="1">
    <citation type="submission" date="2020-01" db="EMBL/GenBank/DDBJ databases">
        <authorList>
            <person name="Mishra B."/>
        </authorList>
    </citation>
    <scope>NUCLEOTIDE SEQUENCE [LARGE SCALE GENOMIC DNA]</scope>
</reference>
<dbReference type="CDD" id="cd22157">
    <property type="entry name" value="F-box_AtFBW1-like"/>
    <property type="match status" value="1"/>
</dbReference>
<dbReference type="Pfam" id="PF07734">
    <property type="entry name" value="FBA_1"/>
    <property type="match status" value="2"/>
</dbReference>